<dbReference type="PANTHER" id="PTHR10587:SF133">
    <property type="entry name" value="CHITIN DEACETYLASE 1-RELATED"/>
    <property type="match status" value="1"/>
</dbReference>
<dbReference type="GO" id="GO:0016020">
    <property type="term" value="C:membrane"/>
    <property type="evidence" value="ECO:0007669"/>
    <property type="project" value="TreeGrafter"/>
</dbReference>
<comment type="caution">
    <text evidence="9">The sequence shown here is derived from an EMBL/GenBank/DDBJ whole genome shotgun (WGS) entry which is preliminary data.</text>
</comment>
<dbReference type="Proteomes" id="UP000241167">
    <property type="component" value="Unassembled WGS sequence"/>
</dbReference>
<dbReference type="GO" id="GO:0016810">
    <property type="term" value="F:hydrolase activity, acting on carbon-nitrogen (but not peptide) bonds"/>
    <property type="evidence" value="ECO:0007669"/>
    <property type="project" value="InterPro"/>
</dbReference>
<dbReference type="Gene3D" id="3.20.20.370">
    <property type="entry name" value="Glycoside hydrolase/deacetylase"/>
    <property type="match status" value="1"/>
</dbReference>
<dbReference type="GO" id="GO:0005975">
    <property type="term" value="P:carbohydrate metabolic process"/>
    <property type="evidence" value="ECO:0007669"/>
    <property type="project" value="InterPro"/>
</dbReference>
<organism evidence="9 10">
    <name type="scientific">Allosphingosinicella deserti</name>
    <dbReference type="NCBI Taxonomy" id="2116704"/>
    <lineage>
        <taxon>Bacteria</taxon>
        <taxon>Pseudomonadati</taxon>
        <taxon>Pseudomonadota</taxon>
        <taxon>Alphaproteobacteria</taxon>
        <taxon>Sphingomonadales</taxon>
        <taxon>Sphingomonadaceae</taxon>
        <taxon>Allosphingosinicella</taxon>
    </lineage>
</organism>
<evidence type="ECO:0000259" key="8">
    <source>
        <dbReference type="PROSITE" id="PS51677"/>
    </source>
</evidence>
<keyword evidence="10" id="KW-1185">Reference proteome</keyword>
<evidence type="ECO:0000256" key="1">
    <source>
        <dbReference type="ARBA" id="ARBA00003236"/>
    </source>
</evidence>
<dbReference type="GO" id="GO:0046872">
    <property type="term" value="F:metal ion binding"/>
    <property type="evidence" value="ECO:0007669"/>
    <property type="project" value="UniProtKB-KW"/>
</dbReference>
<keyword evidence="5" id="KW-0378">Hydrolase</keyword>
<dbReference type="OrthoDB" id="115239at2"/>
<gene>
    <name evidence="9" type="ORF">C7I55_13095</name>
</gene>
<evidence type="ECO:0000256" key="4">
    <source>
        <dbReference type="ARBA" id="ARBA00022723"/>
    </source>
</evidence>
<comment type="function">
    <text evidence="1">Is involved in generating a small heat-stable compound (Nod), an acylated oligomer of N-acetylglucosamine, that stimulates mitosis in various plant protoplasts.</text>
</comment>
<proteinExistence type="inferred from homology"/>
<evidence type="ECO:0000256" key="6">
    <source>
        <dbReference type="ARBA" id="ARBA00032976"/>
    </source>
</evidence>
<protein>
    <recommendedName>
        <fullName evidence="3">Chitooligosaccharide deacetylase</fullName>
    </recommendedName>
    <alternativeName>
        <fullName evidence="6">Nodulation protein B</fullName>
    </alternativeName>
</protein>
<evidence type="ECO:0000256" key="3">
    <source>
        <dbReference type="ARBA" id="ARBA00020071"/>
    </source>
</evidence>
<dbReference type="EMBL" id="PXYI01000004">
    <property type="protein sequence ID" value="PSJ39537.1"/>
    <property type="molecule type" value="Genomic_DNA"/>
</dbReference>
<evidence type="ECO:0000256" key="5">
    <source>
        <dbReference type="ARBA" id="ARBA00022801"/>
    </source>
</evidence>
<dbReference type="InterPro" id="IPR011330">
    <property type="entry name" value="Glyco_hydro/deAcase_b/a-brl"/>
</dbReference>
<feature type="chain" id="PRO_5015131010" description="Chitooligosaccharide deacetylase" evidence="7">
    <location>
        <begin position="22"/>
        <end position="310"/>
    </location>
</feature>
<evidence type="ECO:0000256" key="2">
    <source>
        <dbReference type="ARBA" id="ARBA00010973"/>
    </source>
</evidence>
<evidence type="ECO:0000313" key="10">
    <source>
        <dbReference type="Proteomes" id="UP000241167"/>
    </source>
</evidence>
<reference evidence="9 10" key="1">
    <citation type="submission" date="2018-03" db="EMBL/GenBank/DDBJ databases">
        <title>The draft genome of Sphingosinicella sp. GL-C-18.</title>
        <authorList>
            <person name="Liu L."/>
            <person name="Li L."/>
            <person name="Liang L."/>
            <person name="Zhang X."/>
            <person name="Wang T."/>
        </authorList>
    </citation>
    <scope>NUCLEOTIDE SEQUENCE [LARGE SCALE GENOMIC DNA]</scope>
    <source>
        <strain evidence="9 10">GL-C-18</strain>
    </source>
</reference>
<dbReference type="Pfam" id="PF01522">
    <property type="entry name" value="Polysacc_deac_1"/>
    <property type="match status" value="1"/>
</dbReference>
<dbReference type="InterPro" id="IPR050248">
    <property type="entry name" value="Polysacc_deacetylase_ArnD"/>
</dbReference>
<keyword evidence="7" id="KW-0732">Signal</keyword>
<evidence type="ECO:0000256" key="7">
    <source>
        <dbReference type="SAM" id="SignalP"/>
    </source>
</evidence>
<dbReference type="AlphaFoldDB" id="A0A2P7QNJ3"/>
<comment type="similarity">
    <text evidence="2">Belongs to the polysaccharide deacetylase family.</text>
</comment>
<sequence>MNLIRFLLLSLLFACAVPAAAQKRIALTFDDAPRSPGAFLTPDQRTVKLIAGLKRASVEQVAFFVNPGNLASDYGRGGEDRLEAYVAAGHVIANHSFSHPHLNATDAGAYLADIDRAEGWLKGRDGYRPWFRFPYLDEGGSDKAKRDALRAGLKARGLRNGYVTVDGADWNLEGNAIAAARAGKTIDMNALRDLYVETMVGAANAFDAIARRTLGRSPAHVILLHETDLAALWIADMVAALRKDGWEIITADKAYADPLRQAFPDVPSAQGTLTEALAWEKGLPAPRWYERNDTKLADALFRERVLKEKP</sequence>
<feature type="domain" description="NodB homology" evidence="8">
    <location>
        <begin position="23"/>
        <end position="249"/>
    </location>
</feature>
<dbReference type="RefSeq" id="WP_106513437.1">
    <property type="nucleotide sequence ID" value="NZ_PXYI01000004.1"/>
</dbReference>
<name>A0A2P7QNJ3_9SPHN</name>
<feature type="signal peptide" evidence="7">
    <location>
        <begin position="1"/>
        <end position="21"/>
    </location>
</feature>
<accession>A0A2P7QNJ3</accession>
<dbReference type="SUPFAM" id="SSF88713">
    <property type="entry name" value="Glycoside hydrolase/deacetylase"/>
    <property type="match status" value="1"/>
</dbReference>
<dbReference type="PROSITE" id="PS51677">
    <property type="entry name" value="NODB"/>
    <property type="match status" value="1"/>
</dbReference>
<dbReference type="PANTHER" id="PTHR10587">
    <property type="entry name" value="GLYCOSYL TRANSFERASE-RELATED"/>
    <property type="match status" value="1"/>
</dbReference>
<dbReference type="InterPro" id="IPR002509">
    <property type="entry name" value="NODB_dom"/>
</dbReference>
<keyword evidence="4" id="KW-0479">Metal-binding</keyword>
<evidence type="ECO:0000313" key="9">
    <source>
        <dbReference type="EMBL" id="PSJ39537.1"/>
    </source>
</evidence>